<feature type="chain" id="PRO_5003413550" description="Negative regulator of reactive oxygen species" evidence="5">
    <location>
        <begin position="21"/>
        <end position="683"/>
    </location>
</feature>
<dbReference type="GO" id="GO:0005886">
    <property type="term" value="C:plasma membrane"/>
    <property type="evidence" value="ECO:0000318"/>
    <property type="project" value="GO_Central"/>
</dbReference>
<dbReference type="InterPro" id="IPR001611">
    <property type="entry name" value="Leu-rich_rpt"/>
</dbReference>
<protein>
    <recommendedName>
        <fullName evidence="8">Negative regulator of reactive oxygen species</fullName>
    </recommendedName>
</protein>
<dbReference type="GeneTree" id="ENSGT00940000164773"/>
<dbReference type="HOGENOM" id="CLU_024194_0_0_1"/>
<dbReference type="STRING" id="28377.ENSACAP00000015998"/>
<keyword evidence="3" id="KW-0677">Repeat</keyword>
<sequence length="683" mass="78130">MALIVLNIFLCVAFLDTGWEIKPPAYHRLCKLEERTVNCNGKSLSSILEDLPPGTEKLFLDSNHIEMLKNESLVQYQNLQSLSLCDNGLEIIEAGAFLGTRSLSHLSLTNNVLAMNYSVTAAALRTLSALRKLDLSGNLLTEDMVDTMIQHLPSLESLSLAGNAIMRLDDRHFQNLPNLWHLDLQQNYIFEIEAGAFEGLRGLQQLNLAYNYIPCIVGFDLIQLQILNVSNNHLEWFFAAENDAAFELETLDLSYNQLLFFPFLPRLNKLKTLLLTHNKMNFYENLYNRSENSVQLLFLDGNVTNITTHELWEEKRHGNLSSLTFLDISWNQFWYIPDWFFEGMVLLAHINLSHNCLKTLNLWEKEGMKNLIDLDLSYNQLSDLQMNLDQRGSLTCLRSLNLRSNRLHGLPTKMFTHTTKITTIDLSNNPIEICNSHDAGNPNCVNISNMRSLRNLFLAGCELRELVRHAFKGTSLVHLDLSSNPKVLHNGLGPLEDIAKFLQILSLRKTGLFAPSAKIDFSAFQNLVDLDLSENSLDIFPESLSGLKLHTLDLRQNRLRFLPQHAMEKQLGKSLRVIYLSQNLYDCCKLGWRDTLHRLGHVHIADMSEVTCNYSSRFFSAVNLPESVIQNCKWLTADMALVYLVLTLPTFLALLVAFGIIFLTFRERLLQMVKRRYRRSSSY</sequence>
<dbReference type="InterPro" id="IPR032675">
    <property type="entry name" value="LRR_dom_sf"/>
</dbReference>
<evidence type="ECO:0000256" key="3">
    <source>
        <dbReference type="ARBA" id="ARBA00022737"/>
    </source>
</evidence>
<dbReference type="PROSITE" id="PS51450">
    <property type="entry name" value="LRR"/>
    <property type="match status" value="2"/>
</dbReference>
<dbReference type="FunFam" id="3.80.10.10:FF:000318">
    <property type="entry name" value="transforming growth factor beta activator LRRC32"/>
    <property type="match status" value="1"/>
</dbReference>
<dbReference type="SUPFAM" id="SSF52058">
    <property type="entry name" value="L domain-like"/>
    <property type="match status" value="2"/>
</dbReference>
<accession>G1KSD7</accession>
<keyword evidence="4" id="KW-1133">Transmembrane helix</keyword>
<dbReference type="Ensembl" id="ENSACAT00000016318.4">
    <property type="protein sequence ID" value="ENSACAP00000015998.3"/>
    <property type="gene ID" value="ENSACAG00000016291.4"/>
</dbReference>
<dbReference type="PANTHER" id="PTHR24373">
    <property type="entry name" value="SLIT RELATED LEUCINE-RICH REPEAT NEURONAL PROTEIN"/>
    <property type="match status" value="1"/>
</dbReference>
<keyword evidence="4" id="KW-0472">Membrane</keyword>
<dbReference type="Pfam" id="PF00560">
    <property type="entry name" value="LRR_1"/>
    <property type="match status" value="1"/>
</dbReference>
<dbReference type="PANTHER" id="PTHR24373:SF388">
    <property type="entry name" value="NEGATIVE REGULATOR OF REACTIVE OXYGEN SPECIES"/>
    <property type="match status" value="1"/>
</dbReference>
<keyword evidence="2 5" id="KW-0732">Signal</keyword>
<keyword evidence="4" id="KW-0812">Transmembrane</keyword>
<dbReference type="AlphaFoldDB" id="G1KSD7"/>
<dbReference type="InParanoid" id="G1KSD7"/>
<evidence type="ECO:0000313" key="7">
    <source>
        <dbReference type="Proteomes" id="UP000001646"/>
    </source>
</evidence>
<feature type="transmembrane region" description="Helical" evidence="4">
    <location>
        <begin position="640"/>
        <end position="665"/>
    </location>
</feature>
<dbReference type="GeneID" id="100561427"/>
<dbReference type="eggNOG" id="KOG0619">
    <property type="taxonomic scope" value="Eukaryota"/>
</dbReference>
<keyword evidence="1" id="KW-0433">Leucine-rich repeat</keyword>
<proteinExistence type="predicted"/>
<dbReference type="FunFam" id="3.80.10.10:FF:000543">
    <property type="entry name" value="Transforming growth factor beta activator LRRC33"/>
    <property type="match status" value="1"/>
</dbReference>
<evidence type="ECO:0000256" key="4">
    <source>
        <dbReference type="SAM" id="Phobius"/>
    </source>
</evidence>
<gene>
    <name evidence="6" type="primary">nrros</name>
</gene>
<dbReference type="SMART" id="SM00369">
    <property type="entry name" value="LRR_TYP"/>
    <property type="match status" value="12"/>
</dbReference>
<keyword evidence="7" id="KW-1185">Reference proteome</keyword>
<name>G1KSD7_ANOCA</name>
<reference evidence="6" key="3">
    <citation type="submission" date="2025-09" db="UniProtKB">
        <authorList>
            <consortium name="Ensembl"/>
        </authorList>
    </citation>
    <scope>IDENTIFICATION</scope>
</reference>
<dbReference type="CTD" id="375387"/>
<dbReference type="Proteomes" id="UP000001646">
    <property type="component" value="Chromosome 3"/>
</dbReference>
<evidence type="ECO:0000256" key="5">
    <source>
        <dbReference type="SAM" id="SignalP"/>
    </source>
</evidence>
<dbReference type="OrthoDB" id="676979at2759"/>
<dbReference type="KEGG" id="acs:100561427"/>
<dbReference type="SMART" id="SM00365">
    <property type="entry name" value="LRR_SD22"/>
    <property type="match status" value="6"/>
</dbReference>
<dbReference type="Pfam" id="PF13855">
    <property type="entry name" value="LRR_8"/>
    <property type="match status" value="4"/>
</dbReference>
<reference evidence="6 7" key="1">
    <citation type="submission" date="2009-12" db="EMBL/GenBank/DDBJ databases">
        <title>The Genome Sequence of Anolis carolinensis (Green Anole Lizard).</title>
        <authorList>
            <consortium name="The Genome Sequencing Platform"/>
            <person name="Di Palma F."/>
            <person name="Alfoldi J."/>
            <person name="Heiman D."/>
            <person name="Young S."/>
            <person name="Grabherr M."/>
            <person name="Johnson J."/>
            <person name="Lander E.S."/>
            <person name="Lindblad-Toh K."/>
        </authorList>
    </citation>
    <scope>NUCLEOTIDE SEQUENCE [LARGE SCALE GENOMIC DNA]</scope>
    <source>
        <strain evidence="6 7">JBL SC #1</strain>
    </source>
</reference>
<reference evidence="6" key="2">
    <citation type="submission" date="2025-08" db="UniProtKB">
        <authorList>
            <consortium name="Ensembl"/>
        </authorList>
    </citation>
    <scope>IDENTIFICATION</scope>
</reference>
<feature type="signal peptide" evidence="5">
    <location>
        <begin position="1"/>
        <end position="20"/>
    </location>
</feature>
<evidence type="ECO:0000256" key="2">
    <source>
        <dbReference type="ARBA" id="ARBA00022729"/>
    </source>
</evidence>
<dbReference type="Gene3D" id="3.80.10.10">
    <property type="entry name" value="Ribonuclease Inhibitor"/>
    <property type="match status" value="4"/>
</dbReference>
<dbReference type="Bgee" id="ENSACAG00000016291">
    <property type="expression patterns" value="Expressed in adrenal gland and 2 other cell types or tissues"/>
</dbReference>
<evidence type="ECO:0000256" key="1">
    <source>
        <dbReference type="ARBA" id="ARBA00022614"/>
    </source>
</evidence>
<dbReference type="InterPro" id="IPR050328">
    <property type="entry name" value="Dev_Immune_Receptor"/>
</dbReference>
<evidence type="ECO:0000313" key="6">
    <source>
        <dbReference type="Ensembl" id="ENSACAP00000015998.3"/>
    </source>
</evidence>
<dbReference type="FunFam" id="3.80.10.10:FF:002034">
    <property type="entry name" value="Negative regulator of reactive oxygen species"/>
    <property type="match status" value="1"/>
</dbReference>
<evidence type="ECO:0008006" key="8">
    <source>
        <dbReference type="Google" id="ProtNLM"/>
    </source>
</evidence>
<dbReference type="GO" id="GO:0038023">
    <property type="term" value="F:signaling receptor activity"/>
    <property type="evidence" value="ECO:0000318"/>
    <property type="project" value="GO_Central"/>
</dbReference>
<organism evidence="6 7">
    <name type="scientific">Anolis carolinensis</name>
    <name type="common">Green anole</name>
    <name type="synonym">American chameleon</name>
    <dbReference type="NCBI Taxonomy" id="28377"/>
    <lineage>
        <taxon>Eukaryota</taxon>
        <taxon>Metazoa</taxon>
        <taxon>Chordata</taxon>
        <taxon>Craniata</taxon>
        <taxon>Vertebrata</taxon>
        <taxon>Euteleostomi</taxon>
        <taxon>Lepidosauria</taxon>
        <taxon>Squamata</taxon>
        <taxon>Bifurcata</taxon>
        <taxon>Unidentata</taxon>
        <taxon>Episquamata</taxon>
        <taxon>Toxicofera</taxon>
        <taxon>Iguania</taxon>
        <taxon>Dactyloidae</taxon>
        <taxon>Anolis</taxon>
    </lineage>
</organism>
<dbReference type="InterPro" id="IPR003591">
    <property type="entry name" value="Leu-rich_rpt_typical-subtyp"/>
</dbReference>